<dbReference type="SUPFAM" id="SSF51735">
    <property type="entry name" value="NAD(P)-binding Rossmann-fold domains"/>
    <property type="match status" value="1"/>
</dbReference>
<dbReference type="CDD" id="cd05233">
    <property type="entry name" value="SDR_c"/>
    <property type="match status" value="1"/>
</dbReference>
<evidence type="ECO:0000313" key="5">
    <source>
        <dbReference type="Proteomes" id="UP000235994"/>
    </source>
</evidence>
<dbReference type="InterPro" id="IPR057326">
    <property type="entry name" value="KR_dom"/>
</dbReference>
<evidence type="ECO:0000313" key="4">
    <source>
        <dbReference type="EMBL" id="PND34869.1"/>
    </source>
</evidence>
<dbReference type="SMART" id="SM00822">
    <property type="entry name" value="PKS_KR"/>
    <property type="match status" value="1"/>
</dbReference>
<keyword evidence="5" id="KW-1185">Reference proteome</keyword>
<evidence type="ECO:0000256" key="1">
    <source>
        <dbReference type="ARBA" id="ARBA00006484"/>
    </source>
</evidence>
<dbReference type="PROSITE" id="PS00061">
    <property type="entry name" value="ADH_SHORT"/>
    <property type="match status" value="1"/>
</dbReference>
<feature type="chain" id="PRO_5014737617" evidence="2">
    <location>
        <begin position="25"/>
        <end position="248"/>
    </location>
</feature>
<evidence type="ECO:0000259" key="3">
    <source>
        <dbReference type="SMART" id="SM00822"/>
    </source>
</evidence>
<organism evidence="4 5">
    <name type="scientific">Achromobacter pulmonis</name>
    <dbReference type="NCBI Taxonomy" id="1389932"/>
    <lineage>
        <taxon>Bacteria</taxon>
        <taxon>Pseudomonadati</taxon>
        <taxon>Pseudomonadota</taxon>
        <taxon>Betaproteobacteria</taxon>
        <taxon>Burkholderiales</taxon>
        <taxon>Alcaligenaceae</taxon>
        <taxon>Achromobacter</taxon>
    </lineage>
</organism>
<dbReference type="InterPro" id="IPR020904">
    <property type="entry name" value="Sc_DH/Rdtase_CS"/>
</dbReference>
<feature type="signal peptide" evidence="2">
    <location>
        <begin position="1"/>
        <end position="24"/>
    </location>
</feature>
<dbReference type="Proteomes" id="UP000235994">
    <property type="component" value="Unassembled WGS sequence"/>
</dbReference>
<dbReference type="InterPro" id="IPR036291">
    <property type="entry name" value="NAD(P)-bd_dom_sf"/>
</dbReference>
<dbReference type="PRINTS" id="PR00080">
    <property type="entry name" value="SDRFAMILY"/>
</dbReference>
<dbReference type="RefSeq" id="WP_102770827.1">
    <property type="nucleotide sequence ID" value="NZ_POQS01000001.1"/>
</dbReference>
<protein>
    <submittedName>
        <fullName evidence="4">Short-chain dehydrogenase</fullName>
    </submittedName>
</protein>
<dbReference type="InterPro" id="IPR006311">
    <property type="entry name" value="TAT_signal"/>
</dbReference>
<comment type="caution">
    <text evidence="4">The sequence shown here is derived from an EMBL/GenBank/DDBJ whole genome shotgun (WGS) entry which is preliminary data.</text>
</comment>
<dbReference type="GO" id="GO:0030497">
    <property type="term" value="P:fatty acid elongation"/>
    <property type="evidence" value="ECO:0007669"/>
    <property type="project" value="TreeGrafter"/>
</dbReference>
<dbReference type="PRINTS" id="PR00081">
    <property type="entry name" value="GDHRDH"/>
</dbReference>
<dbReference type="AlphaFoldDB" id="A0A2N8KN37"/>
<reference evidence="4 5" key="1">
    <citation type="submission" date="2018-01" db="EMBL/GenBank/DDBJ databases">
        <title>The draft genome of an aniline degradation strain ANB-1.</title>
        <authorList>
            <person name="Zhang L."/>
            <person name="Jiang J."/>
        </authorList>
    </citation>
    <scope>NUCLEOTIDE SEQUENCE [LARGE SCALE GENOMIC DNA]</scope>
    <source>
        <strain evidence="4 5">ANB-1</strain>
    </source>
</reference>
<feature type="domain" description="Ketoreductase" evidence="3">
    <location>
        <begin position="5"/>
        <end position="188"/>
    </location>
</feature>
<dbReference type="Pfam" id="PF13561">
    <property type="entry name" value="adh_short_C2"/>
    <property type="match status" value="1"/>
</dbReference>
<dbReference type="FunFam" id="3.40.50.720:FF:000084">
    <property type="entry name" value="Short-chain dehydrogenase reductase"/>
    <property type="match status" value="1"/>
</dbReference>
<comment type="similarity">
    <text evidence="1">Belongs to the short-chain dehydrogenases/reductases (SDR) family.</text>
</comment>
<proteinExistence type="inferred from homology"/>
<dbReference type="PANTHER" id="PTHR42760:SF123">
    <property type="entry name" value="OXIDOREDUCTASE"/>
    <property type="match status" value="1"/>
</dbReference>
<dbReference type="Gene3D" id="3.40.50.720">
    <property type="entry name" value="NAD(P)-binding Rossmann-like Domain"/>
    <property type="match status" value="1"/>
</dbReference>
<accession>A0A2N8KN37</accession>
<dbReference type="GO" id="GO:0016616">
    <property type="term" value="F:oxidoreductase activity, acting on the CH-OH group of donors, NAD or NADP as acceptor"/>
    <property type="evidence" value="ECO:0007669"/>
    <property type="project" value="TreeGrafter"/>
</dbReference>
<name>A0A2N8KN37_9BURK</name>
<dbReference type="EMBL" id="POQS01000001">
    <property type="protein sequence ID" value="PND34869.1"/>
    <property type="molecule type" value="Genomic_DNA"/>
</dbReference>
<dbReference type="InterPro" id="IPR002347">
    <property type="entry name" value="SDR_fam"/>
</dbReference>
<sequence length="248" mass="25152">MSARRRYLVAGGASGIGLAFARLAADQGAAVAILDRDAAALAEAGRELPLAAALACDVTDSAAVEQAVREAAGALDGIDGVVNCAGIDLRADLESMQDADWNRVLSVNLSGPMHVCRASVPYLKQAGGGSIVNVSSAAGLSPLSGRSAYCAAKAGVNMFGKVLAMELAAYGIRVATVCPGAVDTPLFRSSYEDQPDPQAGLAAIRARYALGRIAQPEELAEAILFLSGAGASYITGATLAVDGGRSFH</sequence>
<dbReference type="PANTHER" id="PTHR42760">
    <property type="entry name" value="SHORT-CHAIN DEHYDROGENASES/REDUCTASES FAMILY MEMBER"/>
    <property type="match status" value="1"/>
</dbReference>
<gene>
    <name evidence="4" type="ORF">C1I89_00215</name>
</gene>
<evidence type="ECO:0000256" key="2">
    <source>
        <dbReference type="SAM" id="SignalP"/>
    </source>
</evidence>
<keyword evidence="2" id="KW-0732">Signal</keyword>
<dbReference type="PROSITE" id="PS51318">
    <property type="entry name" value="TAT"/>
    <property type="match status" value="1"/>
</dbReference>